<gene>
    <name evidence="1" type="ORF">IAB38_07905</name>
</gene>
<reference evidence="1" key="2">
    <citation type="journal article" date="2021" name="PeerJ">
        <title>Extensive microbial diversity within the chicken gut microbiome revealed by metagenomics and culture.</title>
        <authorList>
            <person name="Gilroy R."/>
            <person name="Ravi A."/>
            <person name="Getino M."/>
            <person name="Pursley I."/>
            <person name="Horton D.L."/>
            <person name="Alikhan N.F."/>
            <person name="Baker D."/>
            <person name="Gharbi K."/>
            <person name="Hall N."/>
            <person name="Watson M."/>
            <person name="Adriaenssens E.M."/>
            <person name="Foster-Nyarko E."/>
            <person name="Jarju S."/>
            <person name="Secka A."/>
            <person name="Antonio M."/>
            <person name="Oren A."/>
            <person name="Chaudhuri R.R."/>
            <person name="La Ragione R."/>
            <person name="Hildebrand F."/>
            <person name="Pallen M.J."/>
        </authorList>
    </citation>
    <scope>NUCLEOTIDE SEQUENCE</scope>
    <source>
        <strain evidence="1">CHK184-20233</strain>
    </source>
</reference>
<reference evidence="1" key="1">
    <citation type="submission" date="2020-10" db="EMBL/GenBank/DDBJ databases">
        <authorList>
            <person name="Gilroy R."/>
        </authorList>
    </citation>
    <scope>NUCLEOTIDE SEQUENCE</scope>
    <source>
        <strain evidence="1">CHK184-20233</strain>
    </source>
</reference>
<accession>A0A9D1DVU5</accession>
<dbReference type="InterPro" id="IPR029068">
    <property type="entry name" value="Glyas_Bleomycin-R_OHBP_Dase"/>
</dbReference>
<protein>
    <submittedName>
        <fullName evidence="1">VOC family protein</fullName>
    </submittedName>
</protein>
<sequence>MKNYDNYFLPVDNMEEAKRYYEEILGLKKKFDFS</sequence>
<dbReference type="Proteomes" id="UP000824232">
    <property type="component" value="Unassembled WGS sequence"/>
</dbReference>
<evidence type="ECO:0000313" key="1">
    <source>
        <dbReference type="EMBL" id="HIR59942.1"/>
    </source>
</evidence>
<dbReference type="EMBL" id="DVHC01000075">
    <property type="protein sequence ID" value="HIR59942.1"/>
    <property type="molecule type" value="Genomic_DNA"/>
</dbReference>
<proteinExistence type="predicted"/>
<comment type="caution">
    <text evidence="1">The sequence shown here is derived from an EMBL/GenBank/DDBJ whole genome shotgun (WGS) entry which is preliminary data.</text>
</comment>
<evidence type="ECO:0000313" key="2">
    <source>
        <dbReference type="Proteomes" id="UP000824232"/>
    </source>
</evidence>
<organism evidence="1 2">
    <name type="scientific">Candidatus Onthousia excrementipullorum</name>
    <dbReference type="NCBI Taxonomy" id="2840884"/>
    <lineage>
        <taxon>Bacteria</taxon>
        <taxon>Bacillati</taxon>
        <taxon>Bacillota</taxon>
        <taxon>Bacilli</taxon>
        <taxon>Candidatus Onthousia</taxon>
    </lineage>
</organism>
<feature type="non-terminal residue" evidence="1">
    <location>
        <position position="34"/>
    </location>
</feature>
<dbReference type="CDD" id="cd06587">
    <property type="entry name" value="VOC"/>
    <property type="match status" value="1"/>
</dbReference>
<dbReference type="AlphaFoldDB" id="A0A9D1DVU5"/>
<dbReference type="SUPFAM" id="SSF54593">
    <property type="entry name" value="Glyoxalase/Bleomycin resistance protein/Dihydroxybiphenyl dioxygenase"/>
    <property type="match status" value="1"/>
</dbReference>
<name>A0A9D1DVU5_9FIRM</name>